<feature type="region of interest" description="Disordered" evidence="1">
    <location>
        <begin position="417"/>
        <end position="436"/>
    </location>
</feature>
<feature type="region of interest" description="Disordered" evidence="1">
    <location>
        <begin position="448"/>
        <end position="482"/>
    </location>
</feature>
<name>A0A8H3AYY0_9AGAM</name>
<evidence type="ECO:0000313" key="2">
    <source>
        <dbReference type="EMBL" id="CAE6443611.1"/>
    </source>
</evidence>
<evidence type="ECO:0000256" key="1">
    <source>
        <dbReference type="SAM" id="MobiDB-lite"/>
    </source>
</evidence>
<dbReference type="AlphaFoldDB" id="A0A8H3AYY0"/>
<feature type="compositionally biased region" description="Basic and acidic residues" evidence="1">
    <location>
        <begin position="462"/>
        <end position="475"/>
    </location>
</feature>
<gene>
    <name evidence="2" type="ORF">RDB_LOCUS134320</name>
</gene>
<dbReference type="EMBL" id="CAJMWS010000429">
    <property type="protein sequence ID" value="CAE6443611.1"/>
    <property type="molecule type" value="Genomic_DNA"/>
</dbReference>
<evidence type="ECO:0000313" key="3">
    <source>
        <dbReference type="Proteomes" id="UP000663846"/>
    </source>
</evidence>
<organism evidence="2 3">
    <name type="scientific">Rhizoctonia solani</name>
    <dbReference type="NCBI Taxonomy" id="456999"/>
    <lineage>
        <taxon>Eukaryota</taxon>
        <taxon>Fungi</taxon>
        <taxon>Dikarya</taxon>
        <taxon>Basidiomycota</taxon>
        <taxon>Agaricomycotina</taxon>
        <taxon>Agaricomycetes</taxon>
        <taxon>Cantharellales</taxon>
        <taxon>Ceratobasidiaceae</taxon>
        <taxon>Rhizoctonia</taxon>
    </lineage>
</organism>
<dbReference type="Proteomes" id="UP000663846">
    <property type="component" value="Unassembled WGS sequence"/>
</dbReference>
<sequence>MNSVQLAPYNESMRLGQGYNSFLQLPRVHRAVTVEPRSITIDKAPSKNGVPQVVSYSSRLVSKLSEVTRTMNITSGASIKAGSITVSGNQTAIDETKFSAADINAVVSVKVINQTTRLDDNPQFNTIPGVDNDEKFHRVYGDTYISGFIEGGEFHSIISIRVLDSARKEQIISSLKQKLANVDPKSFTFNLKSSSAFTPEMKHAETSIFVNWCGGGQIKPAADPWTLETIFRAASAFPNKVALHPQYCWAILTRYTHNLSFHSALNTTLSSISVRSYANVNAYAADLLDDYMEYKANLLTIKKVLDEPIGYVLGPGSQPVGVRTEALVNARRKMKEEMGKIVKEIELLEANPSSLPQVMKNSTIESPEVWATRLPKRKVGQTTELESISAPQPNISNLLKLFNFANEAASKATEDLLSNTNPTKDEAPQKPPSSSVVLPILADESTQTHMTTSEKAFVNSPDNRRQYGPDLRFDKPGGTPNRSLNFNDAETIKDASVRATWPVEVTFQMVFWGDSYILGLCKVSYTQLNLSHGGAENSVSQPGITLRLDPGDRIVRLKIGFGAEVNRVKGVKFIELWVNPQGHRALGKEEDCVEFLDCPVPEGLKGLKGFYGYEQPGKVIERIGIIWGK</sequence>
<proteinExistence type="predicted"/>
<accession>A0A8H3AYY0</accession>
<reference evidence="2" key="1">
    <citation type="submission" date="2021-01" db="EMBL/GenBank/DDBJ databases">
        <authorList>
            <person name="Kaushik A."/>
        </authorList>
    </citation>
    <scope>NUCLEOTIDE SEQUENCE</scope>
    <source>
        <strain evidence="2">AG1-1C</strain>
    </source>
</reference>
<comment type="caution">
    <text evidence="2">The sequence shown here is derived from an EMBL/GenBank/DDBJ whole genome shotgun (WGS) entry which is preliminary data.</text>
</comment>
<protein>
    <submittedName>
        <fullName evidence="2">Uncharacterized protein</fullName>
    </submittedName>
</protein>